<accession>Q9FKA1</accession>
<dbReference type="EMBL" id="AB012243">
    <property type="protein sequence ID" value="BAB08892.1"/>
    <property type="molecule type" value="Genomic_DNA"/>
</dbReference>
<protein>
    <submittedName>
        <fullName evidence="1">Uncharacterized protein</fullName>
    </submittedName>
</protein>
<proteinExistence type="predicted"/>
<evidence type="ECO:0000313" key="1">
    <source>
        <dbReference type="EMBL" id="BAB08892.1"/>
    </source>
</evidence>
<sequence length="187" mass="21954">MYKVMRFLSILEDNRPKDILLILRRFWGDFLISTLSSKILLYHFRKSHKRSYFTGKDPWRMNGFYKSLPRVFFTARWSFERWLRGKRVLTIGSGCVHMINTRAILQTLFGTVDRIRSRDCLARSCLWGNPTPTTIKSKSKGPIGDHYLEKEWGGTTCSSFFSPITSNIFFQIVTCRPHNIPNHSSFF</sequence>
<dbReference type="AlphaFoldDB" id="Q9FKA1"/>
<organism evidence="1">
    <name type="scientific">Arabidopsis thaliana</name>
    <name type="common">Mouse-ear cress</name>
    <dbReference type="NCBI Taxonomy" id="3702"/>
    <lineage>
        <taxon>Eukaryota</taxon>
        <taxon>Viridiplantae</taxon>
        <taxon>Streptophyta</taxon>
        <taxon>Embryophyta</taxon>
        <taxon>Tracheophyta</taxon>
        <taxon>Spermatophyta</taxon>
        <taxon>Magnoliopsida</taxon>
        <taxon>eudicotyledons</taxon>
        <taxon>Gunneridae</taxon>
        <taxon>Pentapetalae</taxon>
        <taxon>rosids</taxon>
        <taxon>malvids</taxon>
        <taxon>Brassicales</taxon>
        <taxon>Brassicaceae</taxon>
        <taxon>Camelineae</taxon>
        <taxon>Arabidopsis</taxon>
    </lineage>
</organism>
<name>Q9FKA1_ARATH</name>
<reference key="2">
    <citation type="journal article" date="2000" name="Nature">
        <title>Sequence and analysis of chromosome 5 of the plant Arabidopsis thaliana.</title>
        <authorList>
            <consortium name="Kazusa DNA Research Institute"/>
            <consortium name="Cold Spring Harbor and Washington University in St Louis Sequencing Consortium"/>
            <consortium name="European Union Arabidopsis Genome Sequencing Consortium"/>
            <person name="Tabata S."/>
            <person name="Kaneko T."/>
            <person name="Nakamura Y."/>
            <person name="Kotani H."/>
            <person name="Kato T."/>
            <person name="Asamizu E."/>
            <person name="Miyajima N."/>
            <person name="Sasamoto S."/>
            <person name="Kimura T."/>
            <person name="Hosouchi T."/>
            <person name="Kawashima K."/>
            <person name="Kohara M."/>
            <person name="Matsumoto M."/>
            <person name="Matsuno A."/>
            <person name="Muraki A."/>
            <person name="Nakayama S."/>
            <person name="Nakazaki N."/>
            <person name="Naruo K."/>
            <person name="Okumura S."/>
            <person name="Shinpo S."/>
            <person name="Takeuchi C."/>
            <person name="Wada T."/>
            <person name="Watanabe A."/>
            <person name="Yamada M."/>
            <person name="Yasuda M."/>
            <person name="Sato S."/>
            <person name="de la Bastide M."/>
            <person name="Huang E."/>
            <person name="Spiegel L."/>
            <person name="Gnoj L."/>
            <person name="O'Shaughnessy A."/>
            <person name="Preston R."/>
            <person name="Habermann K."/>
            <person name="Murray J."/>
            <person name="Johnson D."/>
            <person name="Rohlfing T."/>
            <person name="Nelson J."/>
            <person name="Stoneking T."/>
            <person name="Pepin K."/>
            <person name="Spieth J."/>
            <person name="Sekhon M."/>
            <person name="Armstrong J."/>
            <person name="Becker M."/>
            <person name="Belter E."/>
            <person name="Cordum H."/>
            <person name="Cordes M."/>
            <person name="Courtney L."/>
            <person name="Courtney W."/>
            <person name="Dante M."/>
            <person name="Du H."/>
            <person name="Edwards J."/>
            <person name="Fryman J."/>
            <person name="Haakensen B."/>
            <person name="Lamar E."/>
            <person name="Latreille P."/>
            <person name="Leonard S."/>
            <person name="Meyer R."/>
            <person name="Mulvaney E."/>
            <person name="Ozersky P."/>
            <person name="Riley A."/>
            <person name="Strowmatt C."/>
            <person name="Wagner-McPherson C."/>
            <person name="Wollam A."/>
            <person name="Yoakum M."/>
            <person name="Bell M."/>
            <person name="Dedhia N."/>
            <person name="Parnell L."/>
            <person name="Shah R."/>
            <person name="Rodriguez M."/>
            <person name="See L.H."/>
            <person name="Vil D."/>
            <person name="Baker J."/>
            <person name="Kirchoff K."/>
            <person name="Toth K."/>
            <person name="King L."/>
            <person name="Bahret A."/>
            <person name="Miller B."/>
            <person name="Marra M."/>
            <person name="Martienssen R."/>
            <person name="McCombie W.R."/>
            <person name="Wilson R.K."/>
            <person name="Murphy G."/>
            <person name="Bancroft I."/>
            <person name="Volckaert G."/>
            <person name="Wambutt R."/>
            <person name="Dusterhoft A."/>
            <person name="Stiekema W."/>
            <person name="Pohl T."/>
            <person name="Entian K.D."/>
            <person name="Terryn N."/>
            <person name="Hartley N."/>
            <person name="Bent E."/>
            <person name="Johnson S."/>
            <person name="Langham S.A."/>
            <person name="McCullagh B."/>
            <person name="Robben J."/>
            <person name="Grymonprez B."/>
            <person name="Zimmermann W."/>
            <person name="Ramsperger U."/>
            <person name="Wedler H."/>
            <person name="Balke K."/>
            <person name="Wedler E."/>
            <person name="Peters S."/>
            <person name="van Staveren M."/>
            <person name="Dirkse W."/>
            <person name="Mooijman P."/>
            <person name="Lankhorst R.K."/>
            <person name="Weitzenegger T."/>
            <person name="Bothe G."/>
            <person name="Rose M."/>
            <person name="Hauf J."/>
            <person name="Berneiser S."/>
            <person name="Hempel S."/>
            <person name="Feldpausch M."/>
            <person name="Lamberth S."/>
            <person name="Villarroel R."/>
            <person name="Gielen J."/>
            <person name="Ardiles W."/>
            <person name="Bents O."/>
            <person name="Lemcke K."/>
            <person name="Kolesov G."/>
            <person name="Mayer K."/>
            <person name="Rudd S."/>
            <person name="Schoof H."/>
            <person name="Schueller C."/>
            <person name="Zaccaria P."/>
            <person name="Mewes H.W."/>
            <person name="Bevan M."/>
            <person name="Fransz P."/>
        </authorList>
    </citation>
    <scope>NUCLEOTIDE SEQUENCE [LARGE SCALE GENOMIC DNA]</scope>
    <source>
        <strain>cv. Columbia</strain>
    </source>
</reference>
<reference evidence="1" key="1">
    <citation type="journal article" date="1998" name="DNA Res.">
        <title>Structural analysis of Arabidopsis thaliana chromosome 5. VI. Sequence features of the regions of 1,367,185 bp covered by 19 physically assigned P1 and TAC clones.</title>
        <authorList>
            <person name="Kotani H."/>
            <person name="Nakamura Y."/>
            <person name="Sato S."/>
            <person name="Asamizu E."/>
            <person name="Kaneko T."/>
            <person name="Miyajima N."/>
            <person name="Tabata S."/>
        </authorList>
    </citation>
    <scope>NUCLEOTIDE SEQUENCE [LARGE SCALE GENOMIC DNA]</scope>
</reference>